<evidence type="ECO:0000259" key="2">
    <source>
        <dbReference type="PROSITE" id="PS50112"/>
    </source>
</evidence>
<dbReference type="SMART" id="SM00267">
    <property type="entry name" value="GGDEF"/>
    <property type="match status" value="1"/>
</dbReference>
<dbReference type="PROSITE" id="PS50112">
    <property type="entry name" value="PAS"/>
    <property type="match status" value="1"/>
</dbReference>
<dbReference type="Gene3D" id="3.20.20.450">
    <property type="entry name" value="EAL domain"/>
    <property type="match status" value="1"/>
</dbReference>
<dbReference type="InterPro" id="IPR000014">
    <property type="entry name" value="PAS"/>
</dbReference>
<dbReference type="Gene3D" id="3.30.70.270">
    <property type="match status" value="1"/>
</dbReference>
<name>A0ABW4F415_9PSEU</name>
<evidence type="ECO:0000259" key="4">
    <source>
        <dbReference type="PROSITE" id="PS50883"/>
    </source>
</evidence>
<dbReference type="InterPro" id="IPR001610">
    <property type="entry name" value="PAC"/>
</dbReference>
<sequence length="768" mass="81792">MVAPRSLPDATAPQFGQGARTDAYDRGRIDQLAAQWAELGPAGDPGVAAHLATLLRRLAATLRAEPFWPLAAREIGAELLTTGLCGAPDRPVYVEDVVAPSLRLLREKAAAAIGVPGAEGERRLVDVLDELLAGVIGSLQERAGVVRNGAHRNGSEINGTGVNGTGVNGSEVNGTEINGAGRNGSATVGIHADEETNPEHSSTSARIAAVTARHVHAVYEQSAFGMAIIGLDGLVLDMNAALFRMYGQDGPLDQPRPVSDFVHPDDVLDVVERFQRLVNGTPGAVRMEMRLVRPDSEVVWVHVTASPILDDAGSPSHLVAVVEDVSDRHRLRSWLQDVSYQDQLTRLPNRTVTEQWLNRAFAEDGPERVGICVLLIDDFHTVGDDLGEQTGDRLLLAVAGRLQLAADCHLVTRIGADEFAVLVAGPENCADVGRLADRLQAALAIPFNIDGHTLVVSASIGVAESPTEGGSAAELLRGADVARSWAKALGGGRRVVFDPERDATESARFALLSGLRGAIERGEFRLAFQPLVQLADGRVRGAEALVRWQHPEQGLIGPNRFIELAEHSGAIVPLGRWVLEEACGQAASWWRDLGPDAPFVSVNVSPLQLAEPGWVHAVTSALHSSGLPPGLLQLEITEQAVLGDEDVALDALNALRAAGVRLALDDFGTGYSSLAWLRRLPVHALKIDGSFIDGLRNPSADPTDSSIVRALVEMAHALGLEVTAEWVETAVQAERLAELGCDIGQGRWFGDAGPGVWVPELLRRSIGH</sequence>
<dbReference type="CDD" id="cd01949">
    <property type="entry name" value="GGDEF"/>
    <property type="match status" value="1"/>
</dbReference>
<dbReference type="PROSITE" id="PS50883">
    <property type="entry name" value="EAL"/>
    <property type="match status" value="1"/>
</dbReference>
<dbReference type="Pfam" id="PF00990">
    <property type="entry name" value="GGDEF"/>
    <property type="match status" value="1"/>
</dbReference>
<dbReference type="CDD" id="cd00130">
    <property type="entry name" value="PAS"/>
    <property type="match status" value="1"/>
</dbReference>
<gene>
    <name evidence="6" type="ORF">ACFSJD_32515</name>
</gene>
<dbReference type="CDD" id="cd01948">
    <property type="entry name" value="EAL"/>
    <property type="match status" value="1"/>
</dbReference>
<dbReference type="SMART" id="SM00086">
    <property type="entry name" value="PAC"/>
    <property type="match status" value="1"/>
</dbReference>
<feature type="domain" description="PAC" evidence="3">
    <location>
        <begin position="285"/>
        <end position="337"/>
    </location>
</feature>
<dbReference type="PROSITE" id="PS50887">
    <property type="entry name" value="GGDEF"/>
    <property type="match status" value="1"/>
</dbReference>
<dbReference type="Gene3D" id="3.30.450.20">
    <property type="entry name" value="PAS domain"/>
    <property type="match status" value="1"/>
</dbReference>
<feature type="domain" description="GGDEF" evidence="5">
    <location>
        <begin position="367"/>
        <end position="499"/>
    </location>
</feature>
<evidence type="ECO:0000256" key="1">
    <source>
        <dbReference type="SAM" id="MobiDB-lite"/>
    </source>
</evidence>
<dbReference type="InterPro" id="IPR035919">
    <property type="entry name" value="EAL_sf"/>
</dbReference>
<dbReference type="RefSeq" id="WP_344723632.1">
    <property type="nucleotide sequence ID" value="NZ_BAAAUS010000023.1"/>
</dbReference>
<proteinExistence type="predicted"/>
<keyword evidence="7" id="KW-1185">Reference proteome</keyword>
<evidence type="ECO:0000313" key="6">
    <source>
        <dbReference type="EMBL" id="MFD1522261.1"/>
    </source>
</evidence>
<dbReference type="InterPro" id="IPR013767">
    <property type="entry name" value="PAS_fold"/>
</dbReference>
<dbReference type="InterPro" id="IPR000700">
    <property type="entry name" value="PAS-assoc_C"/>
</dbReference>
<evidence type="ECO:0000313" key="7">
    <source>
        <dbReference type="Proteomes" id="UP001597114"/>
    </source>
</evidence>
<dbReference type="NCBIfam" id="TIGR00229">
    <property type="entry name" value="sensory_box"/>
    <property type="match status" value="1"/>
</dbReference>
<dbReference type="SMART" id="SM00091">
    <property type="entry name" value="PAS"/>
    <property type="match status" value="1"/>
</dbReference>
<protein>
    <submittedName>
        <fullName evidence="6">Bifunctional diguanylate cyclase/phosphodiesterase</fullName>
    </submittedName>
</protein>
<dbReference type="Pfam" id="PF00563">
    <property type="entry name" value="EAL"/>
    <property type="match status" value="1"/>
</dbReference>
<dbReference type="InterPro" id="IPR035965">
    <property type="entry name" value="PAS-like_dom_sf"/>
</dbReference>
<dbReference type="PANTHER" id="PTHR44757">
    <property type="entry name" value="DIGUANYLATE CYCLASE DGCP"/>
    <property type="match status" value="1"/>
</dbReference>
<comment type="caution">
    <text evidence="6">The sequence shown here is derived from an EMBL/GenBank/DDBJ whole genome shotgun (WGS) entry which is preliminary data.</text>
</comment>
<dbReference type="SUPFAM" id="SSF55073">
    <property type="entry name" value="Nucleotide cyclase"/>
    <property type="match status" value="1"/>
</dbReference>
<dbReference type="Pfam" id="PF00989">
    <property type="entry name" value="PAS"/>
    <property type="match status" value="1"/>
</dbReference>
<feature type="region of interest" description="Disordered" evidence="1">
    <location>
        <begin position="156"/>
        <end position="187"/>
    </location>
</feature>
<feature type="domain" description="PAS" evidence="2">
    <location>
        <begin position="211"/>
        <end position="281"/>
    </location>
</feature>
<feature type="region of interest" description="Disordered" evidence="1">
    <location>
        <begin position="1"/>
        <end position="20"/>
    </location>
</feature>
<dbReference type="SMART" id="SM00052">
    <property type="entry name" value="EAL"/>
    <property type="match status" value="1"/>
</dbReference>
<dbReference type="EMBL" id="JBHUCO010000045">
    <property type="protein sequence ID" value="MFD1522261.1"/>
    <property type="molecule type" value="Genomic_DNA"/>
</dbReference>
<dbReference type="SUPFAM" id="SSF55785">
    <property type="entry name" value="PYP-like sensor domain (PAS domain)"/>
    <property type="match status" value="1"/>
</dbReference>
<organism evidence="6 7">
    <name type="scientific">Pseudonocardia yunnanensis</name>
    <dbReference type="NCBI Taxonomy" id="58107"/>
    <lineage>
        <taxon>Bacteria</taxon>
        <taxon>Bacillati</taxon>
        <taxon>Actinomycetota</taxon>
        <taxon>Actinomycetes</taxon>
        <taxon>Pseudonocardiales</taxon>
        <taxon>Pseudonocardiaceae</taxon>
        <taxon>Pseudonocardia</taxon>
    </lineage>
</organism>
<accession>A0ABW4F415</accession>
<feature type="domain" description="EAL" evidence="4">
    <location>
        <begin position="508"/>
        <end position="766"/>
    </location>
</feature>
<evidence type="ECO:0000259" key="5">
    <source>
        <dbReference type="PROSITE" id="PS50887"/>
    </source>
</evidence>
<dbReference type="InterPro" id="IPR001633">
    <property type="entry name" value="EAL_dom"/>
</dbReference>
<dbReference type="PROSITE" id="PS50113">
    <property type="entry name" value="PAC"/>
    <property type="match status" value="1"/>
</dbReference>
<dbReference type="InterPro" id="IPR000160">
    <property type="entry name" value="GGDEF_dom"/>
</dbReference>
<dbReference type="NCBIfam" id="TIGR00254">
    <property type="entry name" value="GGDEF"/>
    <property type="match status" value="1"/>
</dbReference>
<dbReference type="InterPro" id="IPR043128">
    <property type="entry name" value="Rev_trsase/Diguanyl_cyclase"/>
</dbReference>
<dbReference type="InterPro" id="IPR052155">
    <property type="entry name" value="Biofilm_reg_signaling"/>
</dbReference>
<reference evidence="7" key="1">
    <citation type="journal article" date="2019" name="Int. J. Syst. Evol. Microbiol.">
        <title>The Global Catalogue of Microorganisms (GCM) 10K type strain sequencing project: providing services to taxonomists for standard genome sequencing and annotation.</title>
        <authorList>
            <consortium name="The Broad Institute Genomics Platform"/>
            <consortium name="The Broad Institute Genome Sequencing Center for Infectious Disease"/>
            <person name="Wu L."/>
            <person name="Ma J."/>
        </authorList>
    </citation>
    <scope>NUCLEOTIDE SEQUENCE [LARGE SCALE GENOMIC DNA]</scope>
    <source>
        <strain evidence="7">CCM 7043</strain>
    </source>
</reference>
<dbReference type="Proteomes" id="UP001597114">
    <property type="component" value="Unassembled WGS sequence"/>
</dbReference>
<dbReference type="InterPro" id="IPR029787">
    <property type="entry name" value="Nucleotide_cyclase"/>
</dbReference>
<dbReference type="PANTHER" id="PTHR44757:SF2">
    <property type="entry name" value="BIOFILM ARCHITECTURE MAINTENANCE PROTEIN MBAA"/>
    <property type="match status" value="1"/>
</dbReference>
<evidence type="ECO:0000259" key="3">
    <source>
        <dbReference type="PROSITE" id="PS50113"/>
    </source>
</evidence>
<dbReference type="SUPFAM" id="SSF141868">
    <property type="entry name" value="EAL domain-like"/>
    <property type="match status" value="1"/>
</dbReference>